<dbReference type="Pfam" id="PF20187">
    <property type="entry name" value="DUF6550"/>
    <property type="match status" value="1"/>
</dbReference>
<reference evidence="2 3" key="1">
    <citation type="submission" date="2018-01" db="EMBL/GenBank/DDBJ databases">
        <authorList>
            <person name="Gaut B.S."/>
            <person name="Morton B.R."/>
            <person name="Clegg M.T."/>
            <person name="Duvall M.R."/>
        </authorList>
    </citation>
    <scope>NUCLEOTIDE SEQUENCE [LARGE SCALE GENOMIC DNA]</scope>
    <source>
        <strain evidence="2">GP69</strain>
    </source>
</reference>
<evidence type="ECO:0000256" key="1">
    <source>
        <dbReference type="SAM" id="MobiDB-lite"/>
    </source>
</evidence>
<dbReference type="OrthoDB" id="2666372at2"/>
<dbReference type="RefSeq" id="WP_103241837.1">
    <property type="nucleotide sequence ID" value="NZ_JANJZD010000035.1"/>
</dbReference>
<evidence type="ECO:0000313" key="3">
    <source>
        <dbReference type="Proteomes" id="UP000236311"/>
    </source>
</evidence>
<dbReference type="AlphaFoldDB" id="A0A2K4ZN38"/>
<feature type="compositionally biased region" description="Polar residues" evidence="1">
    <location>
        <begin position="82"/>
        <end position="105"/>
    </location>
</feature>
<evidence type="ECO:0000313" key="2">
    <source>
        <dbReference type="EMBL" id="SOY31865.1"/>
    </source>
</evidence>
<dbReference type="InterPro" id="IPR046680">
    <property type="entry name" value="DUF6550"/>
</dbReference>
<feature type="region of interest" description="Disordered" evidence="1">
    <location>
        <begin position="55"/>
        <end position="169"/>
    </location>
</feature>
<proteinExistence type="predicted"/>
<keyword evidence="3" id="KW-1185">Reference proteome</keyword>
<dbReference type="Proteomes" id="UP000236311">
    <property type="component" value="Unassembled WGS sequence"/>
</dbReference>
<sequence>MKMTEKTKRRLAVGGGIAICAGLLAAISLQFAKTPAGADVLPGKESGVAEVIIDPSHAAGESGAGGEDTELTIRPDTGQGAGETQTVQPTDSRPAQTGEPEQSIQPEVEKPQQPDGETLTNPEEKPDGTPVETTPEPVDHDTYVPPADDGGTGGGGGLPGFDYVPNGGENIETFAGDMYENGNKIGSMD</sequence>
<name>A0A2K4ZN38_9FIRM</name>
<dbReference type="EMBL" id="OFSM01000033">
    <property type="protein sequence ID" value="SOY31865.1"/>
    <property type="molecule type" value="Genomic_DNA"/>
</dbReference>
<feature type="compositionally biased region" description="Gly residues" evidence="1">
    <location>
        <begin position="150"/>
        <end position="159"/>
    </location>
</feature>
<organism evidence="2 3">
    <name type="scientific">Acetatifactor muris</name>
    <dbReference type="NCBI Taxonomy" id="879566"/>
    <lineage>
        <taxon>Bacteria</taxon>
        <taxon>Bacillati</taxon>
        <taxon>Bacillota</taxon>
        <taxon>Clostridia</taxon>
        <taxon>Lachnospirales</taxon>
        <taxon>Lachnospiraceae</taxon>
        <taxon>Acetatifactor</taxon>
    </lineage>
</organism>
<protein>
    <submittedName>
        <fullName evidence="2">Uncharacterized protein</fullName>
    </submittedName>
</protein>
<accession>A0A2K4ZN38</accession>
<gene>
    <name evidence="2" type="ORF">AMURIS_04614</name>
</gene>